<dbReference type="InterPro" id="IPR013988">
    <property type="entry name" value="YjdM_C"/>
</dbReference>
<protein>
    <submittedName>
        <fullName evidence="2">PhnA protein</fullName>
    </submittedName>
</protein>
<dbReference type="SUPFAM" id="SSF82057">
    <property type="entry name" value="Prokaryotic SH3-related domain"/>
    <property type="match status" value="1"/>
</dbReference>
<dbReference type="Pfam" id="PF03831">
    <property type="entry name" value="YjdM"/>
    <property type="match status" value="1"/>
</dbReference>
<feature type="domain" description="Protein YjdM C-terminal" evidence="1">
    <location>
        <begin position="3"/>
        <end position="68"/>
    </location>
</feature>
<evidence type="ECO:0000259" key="1">
    <source>
        <dbReference type="Pfam" id="PF03831"/>
    </source>
</evidence>
<name>A0A2S7IRC6_9BACT</name>
<sequence length="69" mass="7601">MSVVDSNGNELKDGDSVVVIKSLKVKGTSMTLKQGTAIKNIRLTDDEEEVECKVEKTKLVLKTCFLKKS</sequence>
<gene>
    <name evidence="2" type="ORF">C5O19_11555</name>
</gene>
<evidence type="ECO:0000313" key="2">
    <source>
        <dbReference type="EMBL" id="PQA60219.1"/>
    </source>
</evidence>
<keyword evidence="3" id="KW-1185">Reference proteome</keyword>
<organism evidence="2 3">
    <name type="scientific">Siphonobacter curvatus</name>
    <dbReference type="NCBI Taxonomy" id="2094562"/>
    <lineage>
        <taxon>Bacteria</taxon>
        <taxon>Pseudomonadati</taxon>
        <taxon>Bacteroidota</taxon>
        <taxon>Cytophagia</taxon>
        <taxon>Cytophagales</taxon>
        <taxon>Cytophagaceae</taxon>
        <taxon>Siphonobacter</taxon>
    </lineage>
</organism>
<dbReference type="PANTHER" id="PTHR30305:SF3">
    <property type="entry name" value="PROTEIN YJDM"/>
    <property type="match status" value="1"/>
</dbReference>
<accession>A0A2S7IRC6</accession>
<reference evidence="3" key="1">
    <citation type="submission" date="2018-02" db="EMBL/GenBank/DDBJ databases">
        <title>Genome sequencing of Solimonas sp. HR-BB.</title>
        <authorList>
            <person name="Lee Y."/>
            <person name="Jeon C.O."/>
        </authorList>
    </citation>
    <scope>NUCLEOTIDE SEQUENCE [LARGE SCALE GENOMIC DNA]</scope>
    <source>
        <strain evidence="3">HR-U</strain>
    </source>
</reference>
<dbReference type="AlphaFoldDB" id="A0A2S7IRC6"/>
<evidence type="ECO:0000313" key="3">
    <source>
        <dbReference type="Proteomes" id="UP000239590"/>
    </source>
</evidence>
<comment type="caution">
    <text evidence="2">The sequence shown here is derived from an EMBL/GenBank/DDBJ whole genome shotgun (WGS) entry which is preliminary data.</text>
</comment>
<dbReference type="PANTHER" id="PTHR30305">
    <property type="entry name" value="PROTEIN YJDM-RELATED"/>
    <property type="match status" value="1"/>
</dbReference>
<dbReference type="Gene3D" id="2.30.30.40">
    <property type="entry name" value="SH3 Domains"/>
    <property type="match status" value="1"/>
</dbReference>
<dbReference type="RefSeq" id="WP_104712270.1">
    <property type="nucleotide sequence ID" value="NZ_PTRA01000001.1"/>
</dbReference>
<dbReference type="OrthoDB" id="9810131at2"/>
<dbReference type="EMBL" id="PTRA01000001">
    <property type="protein sequence ID" value="PQA60219.1"/>
    <property type="molecule type" value="Genomic_DNA"/>
</dbReference>
<proteinExistence type="predicted"/>
<dbReference type="Proteomes" id="UP000239590">
    <property type="component" value="Unassembled WGS sequence"/>
</dbReference>